<gene>
    <name evidence="1" type="ORF">ILYODFUR_008784</name>
</gene>
<keyword evidence="2" id="KW-1185">Reference proteome</keyword>
<protein>
    <submittedName>
        <fullName evidence="1">Uncharacterized protein</fullName>
    </submittedName>
</protein>
<reference evidence="1 2" key="1">
    <citation type="submission" date="2021-06" db="EMBL/GenBank/DDBJ databases">
        <authorList>
            <person name="Palmer J.M."/>
        </authorList>
    </citation>
    <scope>NUCLEOTIDE SEQUENCE [LARGE SCALE GENOMIC DNA]</scope>
    <source>
        <strain evidence="2">if_2019</strain>
        <tissue evidence="1">Muscle</tissue>
    </source>
</reference>
<name>A0ABV0TIG3_9TELE</name>
<dbReference type="EMBL" id="JAHRIQ010035355">
    <property type="protein sequence ID" value="MEQ2232205.1"/>
    <property type="molecule type" value="Genomic_DNA"/>
</dbReference>
<evidence type="ECO:0000313" key="2">
    <source>
        <dbReference type="Proteomes" id="UP001482620"/>
    </source>
</evidence>
<dbReference type="Proteomes" id="UP001482620">
    <property type="component" value="Unassembled WGS sequence"/>
</dbReference>
<sequence>MAPTIKMYIKRIQGQAFKPKNTNTLMHGEGSIMLWICFVNSVTGALWKNEEGNLLIQLNVKLTPRWLKLATSWVFQTTEFYNFCQQQVNIKLELCFIIKEFFMLGRSSLNSYS</sequence>
<proteinExistence type="predicted"/>
<evidence type="ECO:0000313" key="1">
    <source>
        <dbReference type="EMBL" id="MEQ2232205.1"/>
    </source>
</evidence>
<organism evidence="1 2">
    <name type="scientific">Ilyodon furcidens</name>
    <name type="common">goldbreast splitfin</name>
    <dbReference type="NCBI Taxonomy" id="33524"/>
    <lineage>
        <taxon>Eukaryota</taxon>
        <taxon>Metazoa</taxon>
        <taxon>Chordata</taxon>
        <taxon>Craniata</taxon>
        <taxon>Vertebrata</taxon>
        <taxon>Euteleostomi</taxon>
        <taxon>Actinopterygii</taxon>
        <taxon>Neopterygii</taxon>
        <taxon>Teleostei</taxon>
        <taxon>Neoteleostei</taxon>
        <taxon>Acanthomorphata</taxon>
        <taxon>Ovalentaria</taxon>
        <taxon>Atherinomorphae</taxon>
        <taxon>Cyprinodontiformes</taxon>
        <taxon>Goodeidae</taxon>
        <taxon>Ilyodon</taxon>
    </lineage>
</organism>
<accession>A0ABV0TIG3</accession>
<comment type="caution">
    <text evidence="1">The sequence shown here is derived from an EMBL/GenBank/DDBJ whole genome shotgun (WGS) entry which is preliminary data.</text>
</comment>